<dbReference type="InterPro" id="IPR001752">
    <property type="entry name" value="Kinesin_motor_dom"/>
</dbReference>
<dbReference type="GO" id="GO:0005524">
    <property type="term" value="F:ATP binding"/>
    <property type="evidence" value="ECO:0007669"/>
    <property type="project" value="UniProtKB-UniRule"/>
</dbReference>
<evidence type="ECO:0000256" key="12">
    <source>
        <dbReference type="SAM" id="MobiDB-lite"/>
    </source>
</evidence>
<dbReference type="InterPro" id="IPR036961">
    <property type="entry name" value="Kinesin_motor_dom_sf"/>
</dbReference>
<comment type="similarity">
    <text evidence="9 10">Belongs to the TRAFAC class myosin-kinesin ATPase superfamily. Kinesin family.</text>
</comment>
<evidence type="ECO:0000256" key="2">
    <source>
        <dbReference type="ARBA" id="ARBA00022490"/>
    </source>
</evidence>
<dbReference type="InterPro" id="IPR027417">
    <property type="entry name" value="P-loop_NTPase"/>
</dbReference>
<evidence type="ECO:0000313" key="15">
    <source>
        <dbReference type="Proteomes" id="UP000054937"/>
    </source>
</evidence>
<proteinExistence type="inferred from homology"/>
<dbReference type="PROSITE" id="PS00411">
    <property type="entry name" value="KINESIN_MOTOR_1"/>
    <property type="match status" value="1"/>
</dbReference>
<keyword evidence="2" id="KW-0963">Cytoplasm</keyword>
<evidence type="ECO:0000256" key="5">
    <source>
        <dbReference type="ARBA" id="ARBA00022840"/>
    </source>
</evidence>
<dbReference type="PROSITE" id="PS50067">
    <property type="entry name" value="KINESIN_MOTOR_2"/>
    <property type="match status" value="1"/>
</dbReference>
<dbReference type="GO" id="GO:0051231">
    <property type="term" value="P:spindle elongation"/>
    <property type="evidence" value="ECO:0007669"/>
    <property type="project" value="TreeGrafter"/>
</dbReference>
<dbReference type="GO" id="GO:0003777">
    <property type="term" value="F:microtubule motor activity"/>
    <property type="evidence" value="ECO:0007669"/>
    <property type="project" value="InterPro"/>
</dbReference>
<keyword evidence="14" id="KW-0378">Hydrolase</keyword>
<evidence type="ECO:0000256" key="3">
    <source>
        <dbReference type="ARBA" id="ARBA00022701"/>
    </source>
</evidence>
<sequence length="737" mass="85404">MSKKSECVKVAVRCRPISGQEKIDNRKVIVKMNQKRGEIQIENVKHDGGDEDKRYTFDIVLPPEVHQQEVYDLCAYPIVEGILEGYNGTIFAYGQTGTGKSHTMSGKNDPQDLQGITPRSFRHIFKAVQGTPNVQFLVRCSYIELYNEEVRDLLSSQYGKKLELREKPDTGVYIKDLSSYTVSNPDDMQRKLDEGHSNRHVGETKMNRESSRSHSIFITTVEMMDVGLDGKPHVRVGKLNLVDLAGSERQRKTEAQGDRLKEAININQSLTTLGNVISALVDGKSKHVPYRDSKLTRLLQDSLGGNTKTVMIANIGPVDYNFDETMSTLRYANRAKNIKNKPKINEDPKDAQIREYQEELQLLKQQLAQRLGGKIMADGSIKKVIEREKVVDDGGEKIKEMEQKITQEKSELQRNIQEERRKIEQEHNLAREQKAQLLKKLKEEEEAQNKFQNEQQEILRKIQQMDKMLMHGDELKRKERENEKLLMKKRQEKEELEQQERRRAEELAKQEEMDYDMILKSSSIKEEVEAKNAKINQLQQKIKQLKEDRQEIEDYRVRQKDELIDENRDIIRELKLFNLIIDHFVPQEEVKKLENRLEYSEEIDDWVVKQTDEVKVQRPGSSIGLKKPMCEFARMAVSFGDANPRFRHDNILTLDLDLPEGTTEDFTGEPSAKLQETIKIALNEDMEEMSQIANEKMPNVYIENPDQIKKEDAVNNQTKKRIQSAKGKRPMSGRRPV</sequence>
<feature type="domain" description="Kinesin motor" evidence="13">
    <location>
        <begin position="7"/>
        <end position="338"/>
    </location>
</feature>
<dbReference type="Proteomes" id="UP000054937">
    <property type="component" value="Unassembled WGS sequence"/>
</dbReference>
<dbReference type="FunFam" id="3.40.850.10:FF:000029">
    <property type="entry name" value="Kinesin-like protein KIF17"/>
    <property type="match status" value="1"/>
</dbReference>
<keyword evidence="8" id="KW-0206">Cytoskeleton</keyword>
<feature type="coiled-coil region" evidence="11">
    <location>
        <begin position="391"/>
        <end position="562"/>
    </location>
</feature>
<keyword evidence="5 9" id="KW-0067">ATP-binding</keyword>
<feature type="region of interest" description="Disordered" evidence="12">
    <location>
        <begin position="703"/>
        <end position="737"/>
    </location>
</feature>
<dbReference type="AlphaFoldDB" id="A0A0V0Q823"/>
<dbReference type="InterPro" id="IPR019821">
    <property type="entry name" value="Kinesin_motor_CS"/>
</dbReference>
<keyword evidence="3 10" id="KW-0493">Microtubule</keyword>
<evidence type="ECO:0000256" key="4">
    <source>
        <dbReference type="ARBA" id="ARBA00022741"/>
    </source>
</evidence>
<dbReference type="GO" id="GO:0007052">
    <property type="term" value="P:mitotic spindle organization"/>
    <property type="evidence" value="ECO:0007669"/>
    <property type="project" value="TreeGrafter"/>
</dbReference>
<keyword evidence="15" id="KW-1185">Reference proteome</keyword>
<evidence type="ECO:0000256" key="6">
    <source>
        <dbReference type="ARBA" id="ARBA00023054"/>
    </source>
</evidence>
<keyword evidence="4 9" id="KW-0547">Nucleotide-binding</keyword>
<feature type="binding site" evidence="9">
    <location>
        <begin position="94"/>
        <end position="101"/>
    </location>
    <ligand>
        <name>ATP</name>
        <dbReference type="ChEBI" id="CHEBI:30616"/>
    </ligand>
</feature>
<dbReference type="PRINTS" id="PR00380">
    <property type="entry name" value="KINESINHEAVY"/>
</dbReference>
<reference evidence="14 15" key="1">
    <citation type="journal article" date="2015" name="Sci. Rep.">
        <title>Genome of the facultative scuticociliatosis pathogen Pseudocohnilembus persalinus provides insight into its virulence through horizontal gene transfer.</title>
        <authorList>
            <person name="Xiong J."/>
            <person name="Wang G."/>
            <person name="Cheng J."/>
            <person name="Tian M."/>
            <person name="Pan X."/>
            <person name="Warren A."/>
            <person name="Jiang C."/>
            <person name="Yuan D."/>
            <person name="Miao W."/>
        </authorList>
    </citation>
    <scope>NUCLEOTIDE SEQUENCE [LARGE SCALE GENOMIC DNA]</scope>
    <source>
        <strain evidence="14">36N120E</strain>
    </source>
</reference>
<dbReference type="InterPro" id="IPR027640">
    <property type="entry name" value="Kinesin-like_fam"/>
</dbReference>
<evidence type="ECO:0000256" key="11">
    <source>
        <dbReference type="SAM" id="Coils"/>
    </source>
</evidence>
<dbReference type="FunCoup" id="A0A0V0Q823">
    <property type="interactions" value="3"/>
</dbReference>
<keyword evidence="6 11" id="KW-0175">Coiled coil</keyword>
<keyword evidence="7 9" id="KW-0505">Motor protein</keyword>
<evidence type="ECO:0000256" key="1">
    <source>
        <dbReference type="ARBA" id="ARBA00004245"/>
    </source>
</evidence>
<feature type="compositionally biased region" description="Basic residues" evidence="12">
    <location>
        <begin position="718"/>
        <end position="737"/>
    </location>
</feature>
<evidence type="ECO:0000259" key="13">
    <source>
        <dbReference type="PROSITE" id="PS50067"/>
    </source>
</evidence>
<organism evidence="14 15">
    <name type="scientific">Pseudocohnilembus persalinus</name>
    <name type="common">Ciliate</name>
    <dbReference type="NCBI Taxonomy" id="266149"/>
    <lineage>
        <taxon>Eukaryota</taxon>
        <taxon>Sar</taxon>
        <taxon>Alveolata</taxon>
        <taxon>Ciliophora</taxon>
        <taxon>Intramacronucleata</taxon>
        <taxon>Oligohymenophorea</taxon>
        <taxon>Scuticociliatia</taxon>
        <taxon>Philasterida</taxon>
        <taxon>Pseudocohnilembidae</taxon>
        <taxon>Pseudocohnilembus</taxon>
    </lineage>
</organism>
<dbReference type="GO" id="GO:0007018">
    <property type="term" value="P:microtubule-based movement"/>
    <property type="evidence" value="ECO:0007669"/>
    <property type="project" value="InterPro"/>
</dbReference>
<dbReference type="GO" id="GO:0005875">
    <property type="term" value="C:microtubule associated complex"/>
    <property type="evidence" value="ECO:0007669"/>
    <property type="project" value="TreeGrafter"/>
</dbReference>
<dbReference type="OMA" id="LESKMLC"/>
<evidence type="ECO:0000256" key="7">
    <source>
        <dbReference type="ARBA" id="ARBA00023175"/>
    </source>
</evidence>
<dbReference type="PANTHER" id="PTHR47969">
    <property type="entry name" value="CHROMOSOME-ASSOCIATED KINESIN KIF4A-RELATED"/>
    <property type="match status" value="1"/>
</dbReference>
<dbReference type="SMART" id="SM00129">
    <property type="entry name" value="KISc"/>
    <property type="match status" value="1"/>
</dbReference>
<dbReference type="GO" id="GO:0016787">
    <property type="term" value="F:hydrolase activity"/>
    <property type="evidence" value="ECO:0007669"/>
    <property type="project" value="UniProtKB-KW"/>
</dbReference>
<gene>
    <name evidence="14" type="ORF">PPERSA_02114</name>
</gene>
<comment type="subcellular location">
    <subcellularLocation>
        <location evidence="1">Cytoplasm</location>
        <location evidence="1">Cytoskeleton</location>
    </subcellularLocation>
</comment>
<evidence type="ECO:0000313" key="14">
    <source>
        <dbReference type="EMBL" id="KRW98337.1"/>
    </source>
</evidence>
<evidence type="ECO:0000256" key="9">
    <source>
        <dbReference type="PROSITE-ProRule" id="PRU00283"/>
    </source>
</evidence>
<dbReference type="OrthoDB" id="3176171at2759"/>
<evidence type="ECO:0000256" key="8">
    <source>
        <dbReference type="ARBA" id="ARBA00023212"/>
    </source>
</evidence>
<dbReference type="EMBL" id="LDAU01000254">
    <property type="protein sequence ID" value="KRW98337.1"/>
    <property type="molecule type" value="Genomic_DNA"/>
</dbReference>
<evidence type="ECO:0000256" key="10">
    <source>
        <dbReference type="RuleBase" id="RU000394"/>
    </source>
</evidence>
<comment type="caution">
    <text evidence="14">The sequence shown here is derived from an EMBL/GenBank/DDBJ whole genome shotgun (WGS) entry which is preliminary data.</text>
</comment>
<dbReference type="InParanoid" id="A0A0V0Q823"/>
<protein>
    <recommendedName>
        <fullName evidence="10">Kinesin-like protein</fullName>
    </recommendedName>
</protein>
<dbReference type="Pfam" id="PF00225">
    <property type="entry name" value="Kinesin"/>
    <property type="match status" value="1"/>
</dbReference>
<dbReference type="SUPFAM" id="SSF52540">
    <property type="entry name" value="P-loop containing nucleoside triphosphate hydrolases"/>
    <property type="match status" value="1"/>
</dbReference>
<dbReference type="PANTHER" id="PTHR47969:SF15">
    <property type="entry name" value="CHROMOSOME-ASSOCIATED KINESIN KIF4A-RELATED"/>
    <property type="match status" value="1"/>
</dbReference>
<dbReference type="GO" id="GO:0005874">
    <property type="term" value="C:microtubule"/>
    <property type="evidence" value="ECO:0007669"/>
    <property type="project" value="UniProtKB-KW"/>
</dbReference>
<name>A0A0V0Q823_PSEPJ</name>
<dbReference type="Gene3D" id="3.40.850.10">
    <property type="entry name" value="Kinesin motor domain"/>
    <property type="match status" value="1"/>
</dbReference>
<dbReference type="GO" id="GO:0008017">
    <property type="term" value="F:microtubule binding"/>
    <property type="evidence" value="ECO:0007669"/>
    <property type="project" value="InterPro"/>
</dbReference>
<accession>A0A0V0Q823</accession>